<dbReference type="RefSeq" id="WP_378263146.1">
    <property type="nucleotide sequence ID" value="NZ_JBHSIT010000013.1"/>
</dbReference>
<dbReference type="Pfam" id="PF03055">
    <property type="entry name" value="RPE65"/>
    <property type="match status" value="1"/>
</dbReference>
<keyword evidence="5" id="KW-0223">Dioxygenase</keyword>
<proteinExistence type="inferred from homology"/>
<accession>A0ABV9UCP8</accession>
<evidence type="ECO:0000256" key="3">
    <source>
        <dbReference type="ARBA" id="ARBA00023002"/>
    </source>
</evidence>
<evidence type="ECO:0000256" key="1">
    <source>
        <dbReference type="ARBA" id="ARBA00006787"/>
    </source>
</evidence>
<dbReference type="PANTHER" id="PTHR10543">
    <property type="entry name" value="BETA-CAROTENE DIOXYGENASE"/>
    <property type="match status" value="1"/>
</dbReference>
<evidence type="ECO:0000313" key="7">
    <source>
        <dbReference type="Proteomes" id="UP001595872"/>
    </source>
</evidence>
<organism evidence="6 7">
    <name type="scientific">Actinomadura gamaensis</name>
    <dbReference type="NCBI Taxonomy" id="1763541"/>
    <lineage>
        <taxon>Bacteria</taxon>
        <taxon>Bacillati</taxon>
        <taxon>Actinomycetota</taxon>
        <taxon>Actinomycetes</taxon>
        <taxon>Streptosporangiales</taxon>
        <taxon>Thermomonosporaceae</taxon>
        <taxon>Actinomadura</taxon>
    </lineage>
</organism>
<gene>
    <name evidence="6" type="ORF">ACFPCY_36415</name>
</gene>
<reference evidence="7" key="1">
    <citation type="journal article" date="2019" name="Int. J. Syst. Evol. Microbiol.">
        <title>The Global Catalogue of Microorganisms (GCM) 10K type strain sequencing project: providing services to taxonomists for standard genome sequencing and annotation.</title>
        <authorList>
            <consortium name="The Broad Institute Genomics Platform"/>
            <consortium name="The Broad Institute Genome Sequencing Center for Infectious Disease"/>
            <person name="Wu L."/>
            <person name="Ma J."/>
        </authorList>
    </citation>
    <scope>NUCLEOTIDE SEQUENCE [LARGE SCALE GENOMIC DNA]</scope>
    <source>
        <strain evidence="7">KLKA75</strain>
    </source>
</reference>
<evidence type="ECO:0000256" key="5">
    <source>
        <dbReference type="RuleBase" id="RU364048"/>
    </source>
</evidence>
<comment type="caution">
    <text evidence="6">The sequence shown here is derived from an EMBL/GenBank/DDBJ whole genome shotgun (WGS) entry which is preliminary data.</text>
</comment>
<keyword evidence="2 5" id="KW-0479">Metal-binding</keyword>
<keyword evidence="3 5" id="KW-0560">Oxidoreductase</keyword>
<dbReference type="PANTHER" id="PTHR10543:SF89">
    <property type="entry name" value="CAROTENOID 9,10(9',10')-CLEAVAGE DIOXYGENASE 1"/>
    <property type="match status" value="1"/>
</dbReference>
<dbReference type="EC" id="1.13.11.-" evidence="5"/>
<sequence length="495" mass="54770">MTNGILDGQYAPVREELTVTDLEITGEIPAHLDGRYARIGPNPFTDPDPATYHLFTGDGMVHGVRLRDGRAEWYRNRWVRHADLARRMGERPRPGGTHAGMDYAVNTNVLGHAGRTFALVEAGSRPYELTDEFETIGPCDFDGTLPGGYTAHPHRDPDTGELHAVSYFFGWGSKVRYTVLSRSGRIRKVVDIPTTGSPMMHDFSLTDRYVVLYDLPVTFDVRSITAGAPPRIAGPVTSLLSRVVGRRTLPEPLVAAAIRSRRGAAPGLPYSWTPGYPARVGLLPREGTASDVRWYDVDPCYVFHPLNAYEDGDTVVLDVVRHPRMFATTTVPGEGATSLERWTVDRAAGRVRTERVDDRPQEFPRHDERRVGRPYRYGYSVGIDIAGADLGEGEHADLSVFEPDAVLKNDLLTRKTEVHRFGPGRIASEFSFVPASDTSAEDEGVLMGYVLNTATDRSDLVFLDAATLEHIGSVHLPARVPSGFHGNWIPDETRR</sequence>
<dbReference type="Proteomes" id="UP001595872">
    <property type="component" value="Unassembled WGS sequence"/>
</dbReference>
<evidence type="ECO:0000313" key="6">
    <source>
        <dbReference type="EMBL" id="MFC4912832.1"/>
    </source>
</evidence>
<comment type="cofactor">
    <cofactor evidence="5">
        <name>Fe(2+)</name>
        <dbReference type="ChEBI" id="CHEBI:29033"/>
    </cofactor>
    <text evidence="5">Binds 1 Fe(2+) ion per subunit.</text>
</comment>
<keyword evidence="7" id="KW-1185">Reference proteome</keyword>
<dbReference type="InterPro" id="IPR004294">
    <property type="entry name" value="Carotenoid_Oase"/>
</dbReference>
<keyword evidence="4 5" id="KW-0408">Iron</keyword>
<dbReference type="EMBL" id="JBHSIT010000013">
    <property type="protein sequence ID" value="MFC4912832.1"/>
    <property type="molecule type" value="Genomic_DNA"/>
</dbReference>
<protein>
    <recommendedName>
        <fullName evidence="5">Dioxygenase</fullName>
        <ecNumber evidence="5">1.13.11.-</ecNumber>
    </recommendedName>
</protein>
<comment type="similarity">
    <text evidence="1 5">Belongs to the carotenoid oxygenase family.</text>
</comment>
<name>A0ABV9UCP8_9ACTN</name>
<evidence type="ECO:0000256" key="4">
    <source>
        <dbReference type="ARBA" id="ARBA00023004"/>
    </source>
</evidence>
<evidence type="ECO:0000256" key="2">
    <source>
        <dbReference type="ARBA" id="ARBA00022723"/>
    </source>
</evidence>